<feature type="domain" description="Aspartate/glutamate/uridylate kinase" evidence="12">
    <location>
        <begin position="3"/>
        <end position="216"/>
    </location>
</feature>
<dbReference type="AlphaFoldDB" id="A0A1G2GTP8"/>
<evidence type="ECO:0000256" key="7">
    <source>
        <dbReference type="ARBA" id="ARBA00022777"/>
    </source>
</evidence>
<evidence type="ECO:0000313" key="13">
    <source>
        <dbReference type="EMBL" id="OGZ53597.1"/>
    </source>
</evidence>
<dbReference type="PANTHER" id="PTHR42833">
    <property type="entry name" value="URIDYLATE KINASE"/>
    <property type="match status" value="1"/>
</dbReference>
<evidence type="ECO:0000256" key="10">
    <source>
        <dbReference type="ARBA" id="ARBA00047767"/>
    </source>
</evidence>
<feature type="binding site" evidence="11">
    <location>
        <begin position="134"/>
        <end position="141"/>
    </location>
    <ligand>
        <name>UMP</name>
        <dbReference type="ChEBI" id="CHEBI:57865"/>
    </ligand>
</feature>
<evidence type="ECO:0000259" key="12">
    <source>
        <dbReference type="Pfam" id="PF00696"/>
    </source>
</evidence>
<keyword evidence="7 11" id="KW-0418">Kinase</keyword>
<comment type="subunit">
    <text evidence="11">Homohexamer.</text>
</comment>
<reference evidence="13 14" key="1">
    <citation type="journal article" date="2016" name="Nat. Commun.">
        <title>Thousands of microbial genomes shed light on interconnected biogeochemical processes in an aquifer system.</title>
        <authorList>
            <person name="Anantharaman K."/>
            <person name="Brown C.T."/>
            <person name="Hug L.A."/>
            <person name="Sharon I."/>
            <person name="Castelle C.J."/>
            <person name="Probst A.J."/>
            <person name="Thomas B.C."/>
            <person name="Singh A."/>
            <person name="Wilkins M.J."/>
            <person name="Karaoz U."/>
            <person name="Brodie E.L."/>
            <person name="Williams K.H."/>
            <person name="Hubbard S.S."/>
            <person name="Banfield J.F."/>
        </authorList>
    </citation>
    <scope>NUCLEOTIDE SEQUENCE [LARGE SCALE GENOMIC DNA]</scope>
</reference>
<evidence type="ECO:0000256" key="8">
    <source>
        <dbReference type="ARBA" id="ARBA00022840"/>
    </source>
</evidence>
<dbReference type="SUPFAM" id="SSF53633">
    <property type="entry name" value="Carbamate kinase-like"/>
    <property type="match status" value="1"/>
</dbReference>
<evidence type="ECO:0000256" key="3">
    <source>
        <dbReference type="ARBA" id="ARBA00007614"/>
    </source>
</evidence>
<evidence type="ECO:0000256" key="4">
    <source>
        <dbReference type="ARBA" id="ARBA00022490"/>
    </source>
</evidence>
<dbReference type="UniPathway" id="UPA00159">
    <property type="reaction ID" value="UER00275"/>
</dbReference>
<dbReference type="HAMAP" id="MF_01220_B">
    <property type="entry name" value="PyrH_B"/>
    <property type="match status" value="1"/>
</dbReference>
<dbReference type="EMBL" id="MHNW01000015">
    <property type="protein sequence ID" value="OGZ53597.1"/>
    <property type="molecule type" value="Genomic_DNA"/>
</dbReference>
<organism evidence="13 14">
    <name type="scientific">Candidatus Ryanbacteria bacterium RIFCSPLOWO2_01_FULL_48_26</name>
    <dbReference type="NCBI Taxonomy" id="1802126"/>
    <lineage>
        <taxon>Bacteria</taxon>
        <taxon>Candidatus Ryaniibacteriota</taxon>
    </lineage>
</organism>
<keyword evidence="8 11" id="KW-0067">ATP-binding</keyword>
<dbReference type="GO" id="GO:0006225">
    <property type="term" value="P:UDP biosynthetic process"/>
    <property type="evidence" value="ECO:0007669"/>
    <property type="project" value="TreeGrafter"/>
</dbReference>
<feature type="binding site" evidence="11">
    <location>
        <position position="51"/>
    </location>
    <ligand>
        <name>UMP</name>
        <dbReference type="ChEBI" id="CHEBI:57865"/>
    </ligand>
</feature>
<dbReference type="Proteomes" id="UP000179106">
    <property type="component" value="Unassembled WGS sequence"/>
</dbReference>
<evidence type="ECO:0000256" key="2">
    <source>
        <dbReference type="ARBA" id="ARBA00004791"/>
    </source>
</evidence>
<dbReference type="Pfam" id="PF00696">
    <property type="entry name" value="AA_kinase"/>
    <property type="match status" value="1"/>
</dbReference>
<dbReference type="InterPro" id="IPR011817">
    <property type="entry name" value="Uridylate_kinase"/>
</dbReference>
<comment type="catalytic activity">
    <reaction evidence="10 11">
        <text>UMP + ATP = UDP + ADP</text>
        <dbReference type="Rhea" id="RHEA:24400"/>
        <dbReference type="ChEBI" id="CHEBI:30616"/>
        <dbReference type="ChEBI" id="CHEBI:57865"/>
        <dbReference type="ChEBI" id="CHEBI:58223"/>
        <dbReference type="ChEBI" id="CHEBI:456216"/>
        <dbReference type="EC" id="2.7.4.22"/>
    </reaction>
</comment>
<dbReference type="Gene3D" id="3.40.1160.10">
    <property type="entry name" value="Acetylglutamate kinase-like"/>
    <property type="match status" value="1"/>
</dbReference>
<name>A0A1G2GTP8_9BACT</name>
<dbReference type="FunFam" id="3.40.1160.10:FF:000001">
    <property type="entry name" value="Uridylate kinase"/>
    <property type="match status" value="1"/>
</dbReference>
<feature type="binding site" evidence="11">
    <location>
        <position position="73"/>
    </location>
    <ligand>
        <name>UMP</name>
        <dbReference type="ChEBI" id="CHEBI:57865"/>
    </ligand>
</feature>
<dbReference type="EC" id="2.7.4.22" evidence="11"/>
<protein>
    <recommendedName>
        <fullName evidence="11">Uridylate kinase</fullName>
        <shortName evidence="11">UK</shortName>
        <ecNumber evidence="11">2.7.4.22</ecNumber>
    </recommendedName>
    <alternativeName>
        <fullName evidence="11">Uridine monophosphate kinase</fullName>
        <shortName evidence="11">UMP kinase</shortName>
        <shortName evidence="11">UMPK</shortName>
    </alternativeName>
</protein>
<feature type="binding site" evidence="11">
    <location>
        <position position="170"/>
    </location>
    <ligand>
        <name>ATP</name>
        <dbReference type="ChEBI" id="CHEBI:30616"/>
    </ligand>
</feature>
<dbReference type="GO" id="GO:0005524">
    <property type="term" value="F:ATP binding"/>
    <property type="evidence" value="ECO:0007669"/>
    <property type="project" value="UniProtKB-KW"/>
</dbReference>
<keyword evidence="4 11" id="KW-0963">Cytoplasm</keyword>
<feature type="binding site" evidence="11">
    <location>
        <position position="161"/>
    </location>
    <ligand>
        <name>ATP</name>
        <dbReference type="ChEBI" id="CHEBI:30616"/>
    </ligand>
</feature>
<comment type="activity regulation">
    <text evidence="11">Inhibited by UTP.</text>
</comment>
<feature type="binding site" evidence="11">
    <location>
        <position position="56"/>
    </location>
    <ligand>
        <name>ATP</name>
        <dbReference type="ChEBI" id="CHEBI:30616"/>
    </ligand>
</feature>
<feature type="binding site" evidence="11">
    <location>
        <position position="167"/>
    </location>
    <ligand>
        <name>ATP</name>
        <dbReference type="ChEBI" id="CHEBI:30616"/>
    </ligand>
</feature>
<evidence type="ECO:0000313" key="14">
    <source>
        <dbReference type="Proteomes" id="UP000179106"/>
    </source>
</evidence>
<evidence type="ECO:0000256" key="11">
    <source>
        <dbReference type="HAMAP-Rule" id="MF_01220"/>
    </source>
</evidence>
<accession>A0A1G2GTP8</accession>
<dbReference type="STRING" id="1802126.A3B25_00645"/>
<evidence type="ECO:0000256" key="9">
    <source>
        <dbReference type="ARBA" id="ARBA00022975"/>
    </source>
</evidence>
<dbReference type="GO" id="GO:0005737">
    <property type="term" value="C:cytoplasm"/>
    <property type="evidence" value="ECO:0007669"/>
    <property type="project" value="UniProtKB-SubCell"/>
</dbReference>
<evidence type="ECO:0000256" key="5">
    <source>
        <dbReference type="ARBA" id="ARBA00022679"/>
    </source>
</evidence>
<comment type="subcellular location">
    <subcellularLocation>
        <location evidence="1 11">Cytoplasm</location>
    </subcellularLocation>
</comment>
<dbReference type="GO" id="GO:0033862">
    <property type="term" value="F:UMP kinase activity"/>
    <property type="evidence" value="ECO:0007669"/>
    <property type="project" value="UniProtKB-EC"/>
</dbReference>
<evidence type="ECO:0000256" key="6">
    <source>
        <dbReference type="ARBA" id="ARBA00022741"/>
    </source>
</evidence>
<dbReference type="GO" id="GO:0044210">
    <property type="term" value="P:'de novo' CTP biosynthetic process"/>
    <property type="evidence" value="ECO:0007669"/>
    <property type="project" value="UniProtKB-UniRule"/>
</dbReference>
<dbReference type="NCBIfam" id="TIGR02075">
    <property type="entry name" value="pyrH_bact"/>
    <property type="match status" value="1"/>
</dbReference>
<dbReference type="InterPro" id="IPR015963">
    <property type="entry name" value="Uridylate_kinase_bac"/>
</dbReference>
<comment type="caution">
    <text evidence="13">The sequence shown here is derived from an EMBL/GenBank/DDBJ whole genome shotgun (WGS) entry which is preliminary data.</text>
</comment>
<feature type="binding site" evidence="11">
    <location>
        <begin position="8"/>
        <end position="11"/>
    </location>
    <ligand>
        <name>ATP</name>
        <dbReference type="ChEBI" id="CHEBI:30616"/>
    </ligand>
</feature>
<comment type="caution">
    <text evidence="11">Lacks conserved residue(s) required for the propagation of feature annotation.</text>
</comment>
<dbReference type="InterPro" id="IPR036393">
    <property type="entry name" value="AceGlu_kinase-like_sf"/>
</dbReference>
<dbReference type="InterPro" id="IPR001048">
    <property type="entry name" value="Asp/Glu/Uridylate_kinase"/>
</dbReference>
<dbReference type="CDD" id="cd04254">
    <property type="entry name" value="AAK_UMPK-PyrH-Ec"/>
    <property type="match status" value="1"/>
</dbReference>
<feature type="binding site" evidence="11">
    <location>
        <position position="52"/>
    </location>
    <ligand>
        <name>ATP</name>
        <dbReference type="ChEBI" id="CHEBI:30616"/>
    </ligand>
</feature>
<comment type="pathway">
    <text evidence="2 11">Pyrimidine metabolism; CTP biosynthesis via de novo pathway; UDP from UMP (UMPK route): step 1/1.</text>
</comment>
<dbReference type="PANTHER" id="PTHR42833:SF4">
    <property type="entry name" value="URIDYLATE KINASE PUMPKIN, CHLOROPLASTIC"/>
    <property type="match status" value="1"/>
</dbReference>
<sequence length="238" mass="26060">MYKRILLKLSGEQFAGKGSFGMDTKFIDGLAKEIHEVIKKTGTQIVIVVGGGNFVRGAALAAHEKMIERATADYMGMLATLLNGMALVDILEHYGQPARLQSRILVASVAEQYIRRRAMRYLEKGRVVIIGGGTGNPFVTTDTAAVSAALELDCEVVLKATKVDGVYTKDPKKYTDVKKIKKISHLNAIKNQHINIMDNSAISLAMDHHLPIRVFDLLTKGNIQRIVKGEDIGTLVAK</sequence>
<comment type="function">
    <text evidence="11">Catalyzes the reversible phosphorylation of UMP to UDP.</text>
</comment>
<keyword evidence="9 11" id="KW-0665">Pyrimidine biosynthesis</keyword>
<gene>
    <name evidence="11" type="primary">pyrH</name>
    <name evidence="13" type="ORF">A3B25_00645</name>
</gene>
<dbReference type="PIRSF" id="PIRSF005650">
    <property type="entry name" value="Uridylate_kin"/>
    <property type="match status" value="1"/>
</dbReference>
<comment type="similarity">
    <text evidence="3 11">Belongs to the UMP kinase family.</text>
</comment>
<keyword evidence="5 11" id="KW-0808">Transferase</keyword>
<keyword evidence="6 11" id="KW-0547">Nucleotide-binding</keyword>
<evidence type="ECO:0000256" key="1">
    <source>
        <dbReference type="ARBA" id="ARBA00004496"/>
    </source>
</evidence>
<proteinExistence type="inferred from homology"/>